<dbReference type="SUPFAM" id="SSF144232">
    <property type="entry name" value="HIT/MYND zinc finger-like"/>
    <property type="match status" value="1"/>
</dbReference>
<evidence type="ECO:0000256" key="1">
    <source>
        <dbReference type="ARBA" id="ARBA00022723"/>
    </source>
</evidence>
<gene>
    <name evidence="7" type="ORF">LARI1_G001816</name>
</gene>
<dbReference type="InterPro" id="IPR019734">
    <property type="entry name" value="TPR_rpt"/>
</dbReference>
<organism evidence="7 8">
    <name type="scientific">Lachnellula arida</name>
    <dbReference type="NCBI Taxonomy" id="1316785"/>
    <lineage>
        <taxon>Eukaryota</taxon>
        <taxon>Fungi</taxon>
        <taxon>Dikarya</taxon>
        <taxon>Ascomycota</taxon>
        <taxon>Pezizomycotina</taxon>
        <taxon>Leotiomycetes</taxon>
        <taxon>Helotiales</taxon>
        <taxon>Lachnaceae</taxon>
        <taxon>Lachnellula</taxon>
    </lineage>
</organism>
<evidence type="ECO:0000256" key="4">
    <source>
        <dbReference type="PROSITE-ProRule" id="PRU00134"/>
    </source>
</evidence>
<dbReference type="EMBL" id="QGMF01000040">
    <property type="protein sequence ID" value="TVY20778.1"/>
    <property type="molecule type" value="Genomic_DNA"/>
</dbReference>
<dbReference type="Pfam" id="PF13424">
    <property type="entry name" value="TPR_12"/>
    <property type="match status" value="1"/>
</dbReference>
<evidence type="ECO:0000313" key="8">
    <source>
        <dbReference type="Proteomes" id="UP000469559"/>
    </source>
</evidence>
<dbReference type="GO" id="GO:0008270">
    <property type="term" value="F:zinc ion binding"/>
    <property type="evidence" value="ECO:0007669"/>
    <property type="project" value="UniProtKB-KW"/>
</dbReference>
<sequence length="190" mass="21045">MEIFLASSLNNEAIELERAGNYVGAEAKHLEALRLKIIGSGEHSIHVAFTRNGLGELYLKMGKLDDAQEQLEKAVAVREAAITDCGRDIIEGDNFDTACSRDNMGRMFEMRGDFEKSVAWRTKGAPNHMICSYFDCPGSMSCQFSRRTDLQACARCKAAFYCGKDCQRQDWKARHKVYCKASGVATPAAG</sequence>
<dbReference type="Gene3D" id="6.10.140.2220">
    <property type="match status" value="1"/>
</dbReference>
<protein>
    <recommendedName>
        <fullName evidence="6">MYND-type domain-containing protein</fullName>
    </recommendedName>
</protein>
<keyword evidence="3" id="KW-0862">Zinc</keyword>
<evidence type="ECO:0000313" key="7">
    <source>
        <dbReference type="EMBL" id="TVY20778.1"/>
    </source>
</evidence>
<dbReference type="AlphaFoldDB" id="A0A8T9BLA3"/>
<evidence type="ECO:0000259" key="6">
    <source>
        <dbReference type="PROSITE" id="PS50865"/>
    </source>
</evidence>
<name>A0A8T9BLA3_9HELO</name>
<dbReference type="Pfam" id="PF01753">
    <property type="entry name" value="zf-MYND"/>
    <property type="match status" value="1"/>
</dbReference>
<keyword evidence="8" id="KW-1185">Reference proteome</keyword>
<evidence type="ECO:0000256" key="5">
    <source>
        <dbReference type="PROSITE-ProRule" id="PRU00339"/>
    </source>
</evidence>
<evidence type="ECO:0000256" key="2">
    <source>
        <dbReference type="ARBA" id="ARBA00022771"/>
    </source>
</evidence>
<feature type="domain" description="MYND-type" evidence="6">
    <location>
        <begin position="139"/>
        <end position="179"/>
    </location>
</feature>
<dbReference type="Gene3D" id="1.25.40.10">
    <property type="entry name" value="Tetratricopeptide repeat domain"/>
    <property type="match status" value="1"/>
</dbReference>
<reference evidence="7 8" key="1">
    <citation type="submission" date="2018-05" db="EMBL/GenBank/DDBJ databases">
        <title>Whole genome sequencing for identification of molecular markers to develop diagnostic detection tools for the regulated plant pathogen Lachnellula willkommii.</title>
        <authorList>
            <person name="Giroux E."/>
            <person name="Bilodeau G."/>
        </authorList>
    </citation>
    <scope>NUCLEOTIDE SEQUENCE [LARGE SCALE GENOMIC DNA]</scope>
    <source>
        <strain evidence="7 8">CBS 203.66</strain>
    </source>
</reference>
<keyword evidence="1" id="KW-0479">Metal-binding</keyword>
<keyword evidence="2 4" id="KW-0863">Zinc-finger</keyword>
<dbReference type="InterPro" id="IPR002893">
    <property type="entry name" value="Znf_MYND"/>
</dbReference>
<accession>A0A8T9BLA3</accession>
<dbReference type="InterPro" id="IPR011990">
    <property type="entry name" value="TPR-like_helical_dom_sf"/>
</dbReference>
<comment type="caution">
    <text evidence="7">The sequence shown here is derived from an EMBL/GenBank/DDBJ whole genome shotgun (WGS) entry which is preliminary data.</text>
</comment>
<keyword evidence="5" id="KW-0802">TPR repeat</keyword>
<dbReference type="PROSITE" id="PS50865">
    <property type="entry name" value="ZF_MYND_2"/>
    <property type="match status" value="1"/>
</dbReference>
<dbReference type="PROSITE" id="PS50005">
    <property type="entry name" value="TPR"/>
    <property type="match status" value="1"/>
</dbReference>
<dbReference type="OrthoDB" id="432970at2759"/>
<proteinExistence type="predicted"/>
<dbReference type="Proteomes" id="UP000469559">
    <property type="component" value="Unassembled WGS sequence"/>
</dbReference>
<dbReference type="SUPFAM" id="SSF48452">
    <property type="entry name" value="TPR-like"/>
    <property type="match status" value="1"/>
</dbReference>
<feature type="repeat" description="TPR" evidence="5">
    <location>
        <begin position="48"/>
        <end position="81"/>
    </location>
</feature>
<evidence type="ECO:0000256" key="3">
    <source>
        <dbReference type="ARBA" id="ARBA00022833"/>
    </source>
</evidence>